<comment type="caution">
    <text evidence="1">The sequence shown here is derived from an EMBL/GenBank/DDBJ whole genome shotgun (WGS) entry which is preliminary data.</text>
</comment>
<name>A0A5F1YTX6_9LEPT</name>
<dbReference type="RefSeq" id="WP_135736192.1">
    <property type="nucleotide sequence ID" value="NZ_RQEZ01000101.1"/>
</dbReference>
<accession>A0A5F1YTX6</accession>
<dbReference type="Proteomes" id="UP000298277">
    <property type="component" value="Unassembled WGS sequence"/>
</dbReference>
<gene>
    <name evidence="1" type="ORF">EHQ17_12880</name>
</gene>
<dbReference type="EMBL" id="RQFA01000061">
    <property type="protein sequence ID" value="TGK31675.1"/>
    <property type="molecule type" value="Genomic_DNA"/>
</dbReference>
<proteinExistence type="predicted"/>
<reference evidence="1" key="1">
    <citation type="journal article" date="2019" name="PLoS Negl. Trop. Dis.">
        <title>Revisiting the worldwide diversity of Leptospira species in the environment.</title>
        <authorList>
            <person name="Vincent A.T."/>
            <person name="Schiettekatte O."/>
            <person name="Bourhy P."/>
            <person name="Veyrier F.J."/>
            <person name="Picardeau M."/>
        </authorList>
    </citation>
    <scope>NUCLEOTIDE SEQUENCE [LARGE SCALE GENOMIC DNA]</scope>
    <source>
        <strain evidence="1">201800299</strain>
    </source>
</reference>
<dbReference type="AlphaFoldDB" id="A0A5F1YTX6"/>
<sequence>MSAAYIFSGEFSERTTVQNVTENTLGIHNTFASAQILTGYSSFFGANIRLSGSISAPNETDVYKFYLRGGSNETRYSIVSASETNFCVVYAGQEQFNDDLNPDPSLESLGTVSTAETVFTLGVHSVLYFVCSSSSVGNYSFNVESDDLRKNERNGIAATGAAFCYSGELGCRRNCKSRFFL</sequence>
<keyword evidence="2" id="KW-1185">Reference proteome</keyword>
<protein>
    <submittedName>
        <fullName evidence="1">Uncharacterized protein</fullName>
    </submittedName>
</protein>
<organism evidence="1 2">
    <name type="scientific">Leptospira gomenensis</name>
    <dbReference type="NCBI Taxonomy" id="2484974"/>
    <lineage>
        <taxon>Bacteria</taxon>
        <taxon>Pseudomonadati</taxon>
        <taxon>Spirochaetota</taxon>
        <taxon>Spirochaetia</taxon>
        <taxon>Leptospirales</taxon>
        <taxon>Leptospiraceae</taxon>
        <taxon>Leptospira</taxon>
    </lineage>
</organism>
<evidence type="ECO:0000313" key="1">
    <source>
        <dbReference type="EMBL" id="TGK31675.1"/>
    </source>
</evidence>
<evidence type="ECO:0000313" key="2">
    <source>
        <dbReference type="Proteomes" id="UP000298277"/>
    </source>
</evidence>